<evidence type="ECO:0000313" key="4">
    <source>
        <dbReference type="EMBL" id="PKV99162.1"/>
    </source>
</evidence>
<reference evidence="4 5" key="1">
    <citation type="submission" date="2017-12" db="EMBL/GenBank/DDBJ databases">
        <title>Sequencing the genomes of 1000 Actinobacteria strains.</title>
        <authorList>
            <person name="Klenk H.-P."/>
        </authorList>
    </citation>
    <scope>NUCLEOTIDE SEQUENCE [LARGE SCALE GENOMIC DNA]</scope>
    <source>
        <strain evidence="4 5">DSM 44489</strain>
    </source>
</reference>
<proteinExistence type="predicted"/>
<dbReference type="PANTHER" id="PTHR37042">
    <property type="entry name" value="OUTER MEMBRANE PROTEIN RV1973"/>
    <property type="match status" value="1"/>
</dbReference>
<feature type="signal peptide" evidence="3">
    <location>
        <begin position="1"/>
        <end position="17"/>
    </location>
</feature>
<feature type="chain" id="PRO_5038436186" evidence="3">
    <location>
        <begin position="18"/>
        <end position="154"/>
    </location>
</feature>
<dbReference type="GO" id="GO:0016020">
    <property type="term" value="C:membrane"/>
    <property type="evidence" value="ECO:0007669"/>
    <property type="project" value="UniProtKB-SubCell"/>
</dbReference>
<comment type="caution">
    <text evidence="4">The sequence shown here is derived from an EMBL/GenBank/DDBJ whole genome shotgun (WGS) entry which is preliminary data.</text>
</comment>
<dbReference type="EMBL" id="PJMW01000001">
    <property type="protein sequence ID" value="PKV99162.1"/>
    <property type="molecule type" value="Genomic_DNA"/>
</dbReference>
<name>A0A2N3WZ29_9NOCA</name>
<keyword evidence="3" id="KW-0732">Signal</keyword>
<dbReference type="AlphaFoldDB" id="A0A2N3WZ29"/>
<evidence type="ECO:0000313" key="5">
    <source>
        <dbReference type="Proteomes" id="UP000233766"/>
    </source>
</evidence>
<evidence type="ECO:0000256" key="1">
    <source>
        <dbReference type="ARBA" id="ARBA00004370"/>
    </source>
</evidence>
<keyword evidence="2" id="KW-0472">Membrane</keyword>
<gene>
    <name evidence="4" type="ORF">ATK86_1204</name>
</gene>
<evidence type="ECO:0000256" key="3">
    <source>
        <dbReference type="SAM" id="SignalP"/>
    </source>
</evidence>
<protein>
    <submittedName>
        <fullName evidence="4">Mce-associated membrane protein</fullName>
    </submittedName>
</protein>
<comment type="subcellular location">
    <subcellularLocation>
        <location evidence="1">Membrane</location>
    </subcellularLocation>
</comment>
<dbReference type="RefSeq" id="WP_143875909.1">
    <property type="nucleotide sequence ID" value="NZ_PJMW01000001.1"/>
</dbReference>
<sequence>MFRTGVLGSLLGSIAMAAVIVAPNAAANAPEAARLAGCDFGREVSTYDYAHDLDGYFERVLDRSTGAFHAEFTESRDALAAAMRQAEVRSTAENVTCGVVNGDLVNADVLVTMTQLRSNTNTPEPERLNMVINVKLTNVWGRWLAHELDSPLLK</sequence>
<accession>A0A2N3WZ29</accession>
<dbReference type="PANTHER" id="PTHR37042:SF4">
    <property type="entry name" value="OUTER MEMBRANE PROTEIN RV1973"/>
    <property type="match status" value="1"/>
</dbReference>
<dbReference type="Proteomes" id="UP000233766">
    <property type="component" value="Unassembled WGS sequence"/>
</dbReference>
<keyword evidence="5" id="KW-1185">Reference proteome</keyword>
<dbReference type="OrthoDB" id="4552093at2"/>
<organism evidence="4 5">
    <name type="scientific">Nocardia fluminea</name>
    <dbReference type="NCBI Taxonomy" id="134984"/>
    <lineage>
        <taxon>Bacteria</taxon>
        <taxon>Bacillati</taxon>
        <taxon>Actinomycetota</taxon>
        <taxon>Actinomycetes</taxon>
        <taxon>Mycobacteriales</taxon>
        <taxon>Nocardiaceae</taxon>
        <taxon>Nocardia</taxon>
    </lineage>
</organism>
<evidence type="ECO:0000256" key="2">
    <source>
        <dbReference type="ARBA" id="ARBA00023136"/>
    </source>
</evidence>